<sequence>MALRESTKLGEATGSVMTAGAGGQGVQRMGPVPLLRDALPATEDSLCVEIPDPPATRVGGRTRDSRGGGGGHLVRLRPAVLYSSGCCCWPAVPPPSPAPHPGPSLGLELAPGRETPTCPHHHHADELCCLPPGRSQEERRGSPCFCFSGSWCPRKPGCGCLWKSGKWRDAQHEIYVCYSPIHRCYRQDSWMSHLTCLHQEHSFLTSLLPASSCGYVVTLPLTSVTFVRLQGAWHSAS</sequence>
<evidence type="ECO:0000313" key="3">
    <source>
        <dbReference type="RefSeq" id="XP_040585579.1"/>
    </source>
</evidence>
<organism evidence="2 3">
    <name type="scientific">Mesocricetus auratus</name>
    <name type="common">Golden hamster</name>
    <dbReference type="NCBI Taxonomy" id="10036"/>
    <lineage>
        <taxon>Eukaryota</taxon>
        <taxon>Metazoa</taxon>
        <taxon>Chordata</taxon>
        <taxon>Craniata</taxon>
        <taxon>Vertebrata</taxon>
        <taxon>Euteleostomi</taxon>
        <taxon>Mammalia</taxon>
        <taxon>Eutheria</taxon>
        <taxon>Euarchontoglires</taxon>
        <taxon>Glires</taxon>
        <taxon>Rodentia</taxon>
        <taxon>Myomorpha</taxon>
        <taxon>Muroidea</taxon>
        <taxon>Cricetidae</taxon>
        <taxon>Cricetinae</taxon>
        <taxon>Mesocricetus</taxon>
    </lineage>
</organism>
<name>A0ABM2W4I0_MESAU</name>
<evidence type="ECO:0000313" key="2">
    <source>
        <dbReference type="Proteomes" id="UP000886700"/>
    </source>
</evidence>
<reference evidence="3" key="1">
    <citation type="submission" date="2025-08" db="UniProtKB">
        <authorList>
            <consortium name="RefSeq"/>
        </authorList>
    </citation>
    <scope>IDENTIFICATION</scope>
    <source>
        <tissue evidence="3">Liver</tissue>
    </source>
</reference>
<feature type="region of interest" description="Disordered" evidence="1">
    <location>
        <begin position="47"/>
        <end position="70"/>
    </location>
</feature>
<dbReference type="Proteomes" id="UP000886700">
    <property type="component" value="Unplaced"/>
</dbReference>
<evidence type="ECO:0000256" key="1">
    <source>
        <dbReference type="SAM" id="MobiDB-lite"/>
    </source>
</evidence>
<dbReference type="RefSeq" id="XP_040585579.1">
    <property type="nucleotide sequence ID" value="XM_040729645.1"/>
</dbReference>
<keyword evidence="2" id="KW-1185">Reference proteome</keyword>
<accession>A0ABM2W4I0</accession>
<dbReference type="GeneID" id="121133370"/>
<proteinExistence type="predicted"/>
<feature type="region of interest" description="Disordered" evidence="1">
    <location>
        <begin position="1"/>
        <end position="26"/>
    </location>
</feature>
<gene>
    <name evidence="3" type="primary">LOC121133370</name>
</gene>
<protein>
    <submittedName>
        <fullName evidence="3">Uncharacterized protein LOC121133370</fullName>
    </submittedName>
</protein>